<keyword evidence="1" id="KW-0472">Membrane</keyword>
<evidence type="ECO:0000256" key="2">
    <source>
        <dbReference type="SAM" id="SignalP"/>
    </source>
</evidence>
<dbReference type="OrthoDB" id="4428126at2"/>
<dbReference type="EMBL" id="CP033896">
    <property type="protein sequence ID" value="AZA13552.1"/>
    <property type="molecule type" value="Genomic_DNA"/>
</dbReference>
<dbReference type="AlphaFoldDB" id="A0A3G6J6V5"/>
<dbReference type="Proteomes" id="UP000269019">
    <property type="component" value="Chromosome"/>
</dbReference>
<name>A0A3G6J6V5_9CORY</name>
<reference evidence="3 4" key="1">
    <citation type="submission" date="2018-11" db="EMBL/GenBank/DDBJ databases">
        <authorList>
            <person name="Kleinhagauer T."/>
            <person name="Glaeser S.P."/>
            <person name="Spergser J."/>
            <person name="Ruckert C."/>
            <person name="Kaempfer P."/>
            <person name="Busse H.-J."/>
        </authorList>
    </citation>
    <scope>NUCLEOTIDE SEQUENCE [LARGE SCALE GENOMIC DNA]</scope>
    <source>
        <strain evidence="3 4">200CH</strain>
    </source>
</reference>
<feature type="chain" id="PRO_5018270621" description="Or membrane protein" evidence="2">
    <location>
        <begin position="31"/>
        <end position="133"/>
    </location>
</feature>
<keyword evidence="4" id="KW-1185">Reference proteome</keyword>
<sequence length="133" mass="14154" precursor="true">MNFSRRLPRYLVTAATAASLVFGAVAPATADTAEKNPGLSAEVPVTVVTKDENGKPKQEELTLPGYTQLSDRVGSSELQDWYNASPSWAQTLLGVLAVLAALDIVGTLLGPVRSMIFNVIRDANIPLPVPPRP</sequence>
<accession>A0A3G6J6V5</accession>
<protein>
    <recommendedName>
        <fullName evidence="5">Or membrane protein</fullName>
    </recommendedName>
</protein>
<keyword evidence="1" id="KW-0812">Transmembrane</keyword>
<dbReference type="RefSeq" id="WP_123927785.1">
    <property type="nucleotide sequence ID" value="NZ_CP033896.1"/>
</dbReference>
<organism evidence="3 4">
    <name type="scientific">Corynebacterium choanae</name>
    <dbReference type="NCBI Taxonomy" id="1862358"/>
    <lineage>
        <taxon>Bacteria</taxon>
        <taxon>Bacillati</taxon>
        <taxon>Actinomycetota</taxon>
        <taxon>Actinomycetes</taxon>
        <taxon>Mycobacteriales</taxon>
        <taxon>Corynebacteriaceae</taxon>
        <taxon>Corynebacterium</taxon>
    </lineage>
</organism>
<dbReference type="KEGG" id="ccho:CCHOA_05760"/>
<gene>
    <name evidence="3" type="ORF">CCHOA_05760</name>
</gene>
<keyword evidence="2" id="KW-0732">Signal</keyword>
<evidence type="ECO:0000313" key="4">
    <source>
        <dbReference type="Proteomes" id="UP000269019"/>
    </source>
</evidence>
<evidence type="ECO:0000313" key="3">
    <source>
        <dbReference type="EMBL" id="AZA13552.1"/>
    </source>
</evidence>
<proteinExistence type="predicted"/>
<evidence type="ECO:0000256" key="1">
    <source>
        <dbReference type="SAM" id="Phobius"/>
    </source>
</evidence>
<keyword evidence="1" id="KW-1133">Transmembrane helix</keyword>
<evidence type="ECO:0008006" key="5">
    <source>
        <dbReference type="Google" id="ProtNLM"/>
    </source>
</evidence>
<feature type="transmembrane region" description="Helical" evidence="1">
    <location>
        <begin position="88"/>
        <end position="112"/>
    </location>
</feature>
<feature type="signal peptide" evidence="2">
    <location>
        <begin position="1"/>
        <end position="30"/>
    </location>
</feature>